<dbReference type="Proteomes" id="UP001465717">
    <property type="component" value="Unassembled WGS sequence"/>
</dbReference>
<reference evidence="1 2" key="1">
    <citation type="submission" date="2024-04" db="EMBL/GenBank/DDBJ databases">
        <title>Human intestinal bacterial collection.</title>
        <authorList>
            <person name="Pauvert C."/>
            <person name="Hitch T.C.A."/>
            <person name="Clavel T."/>
        </authorList>
    </citation>
    <scope>NUCLEOTIDE SEQUENCE [LARGE SCALE GENOMIC DNA]</scope>
    <source>
        <strain evidence="1 2">CLA-AA-H174</strain>
    </source>
</reference>
<organism evidence="1 2">
    <name type="scientific">Segatella sinensis</name>
    <dbReference type="NCBI Taxonomy" id="3085167"/>
    <lineage>
        <taxon>Bacteria</taxon>
        <taxon>Pseudomonadati</taxon>
        <taxon>Bacteroidota</taxon>
        <taxon>Bacteroidia</taxon>
        <taxon>Bacteroidales</taxon>
        <taxon>Prevotellaceae</taxon>
        <taxon>Segatella</taxon>
    </lineage>
</organism>
<evidence type="ECO:0000313" key="1">
    <source>
        <dbReference type="EMBL" id="MEQ2508900.1"/>
    </source>
</evidence>
<dbReference type="RefSeq" id="WP_287623532.1">
    <property type="nucleotide sequence ID" value="NZ_JBBNFG020000028.1"/>
</dbReference>
<keyword evidence="2" id="KW-1185">Reference proteome</keyword>
<protein>
    <submittedName>
        <fullName evidence="1">Uncharacterized protein</fullName>
    </submittedName>
</protein>
<evidence type="ECO:0000313" key="2">
    <source>
        <dbReference type="Proteomes" id="UP001465717"/>
    </source>
</evidence>
<name>A0ABV1G0H2_9BACT</name>
<proteinExistence type="predicted"/>
<gene>
    <name evidence="1" type="ORF">AAAT87_11525</name>
</gene>
<sequence>MSIFHFDIDINPVIDYQECHITGYFELIEPSKAVVCMTSPYPGLKQEITDSDNEPLDIDSSLSKVESILTHLYINHQGKKE</sequence>
<comment type="caution">
    <text evidence="1">The sequence shown here is derived from an EMBL/GenBank/DDBJ whole genome shotgun (WGS) entry which is preliminary data.</text>
</comment>
<accession>A0ABV1G0H2</accession>
<dbReference type="EMBL" id="JBBNGE010000044">
    <property type="protein sequence ID" value="MEQ2508900.1"/>
    <property type="molecule type" value="Genomic_DNA"/>
</dbReference>